<dbReference type="Pfam" id="PF07460">
    <property type="entry name" value="NUMOD3"/>
    <property type="match status" value="1"/>
</dbReference>
<dbReference type="InterPro" id="IPR006350">
    <property type="entry name" value="Intron_endoG1"/>
</dbReference>
<dbReference type="InterPro" id="IPR003611">
    <property type="entry name" value="NUMOD3"/>
</dbReference>
<name>A0A6J5MJZ7_9CAUD</name>
<dbReference type="SUPFAM" id="SSF82771">
    <property type="entry name" value="GIY-YIG endonuclease"/>
    <property type="match status" value="1"/>
</dbReference>
<evidence type="ECO:0000259" key="5">
    <source>
        <dbReference type="PROSITE" id="PS50164"/>
    </source>
</evidence>
<reference evidence="6" key="1">
    <citation type="submission" date="2020-04" db="EMBL/GenBank/DDBJ databases">
        <authorList>
            <person name="Chiriac C."/>
            <person name="Salcher M."/>
            <person name="Ghai R."/>
            <person name="Kavagutti S V."/>
        </authorList>
    </citation>
    <scope>NUCLEOTIDE SEQUENCE</scope>
</reference>
<evidence type="ECO:0000256" key="1">
    <source>
        <dbReference type="ARBA" id="ARBA00001946"/>
    </source>
</evidence>
<dbReference type="Gene3D" id="3.40.1440.10">
    <property type="entry name" value="GIY-YIG endonuclease"/>
    <property type="match status" value="1"/>
</dbReference>
<dbReference type="GO" id="GO:0004519">
    <property type="term" value="F:endonuclease activity"/>
    <property type="evidence" value="ECO:0007669"/>
    <property type="project" value="UniProtKB-KW"/>
</dbReference>
<evidence type="ECO:0000256" key="2">
    <source>
        <dbReference type="ARBA" id="ARBA00010045"/>
    </source>
</evidence>
<dbReference type="GO" id="GO:0003677">
    <property type="term" value="F:DNA binding"/>
    <property type="evidence" value="ECO:0007669"/>
    <property type="project" value="InterPro"/>
</dbReference>
<keyword evidence="6" id="KW-0540">Nuclease</keyword>
<protein>
    <submittedName>
        <fullName evidence="6">GrpIintron_endo, group I intron endonuclease</fullName>
    </submittedName>
</protein>
<comment type="cofactor">
    <cofactor evidence="1">
        <name>Mg(2+)</name>
        <dbReference type="ChEBI" id="CHEBI:18420"/>
    </cofactor>
</comment>
<dbReference type="Pfam" id="PF01541">
    <property type="entry name" value="GIY-YIG"/>
    <property type="match status" value="1"/>
</dbReference>
<accession>A0A6J5MJZ7</accession>
<keyword evidence="3" id="KW-0460">Magnesium</keyword>
<evidence type="ECO:0000256" key="3">
    <source>
        <dbReference type="ARBA" id="ARBA00022842"/>
    </source>
</evidence>
<gene>
    <name evidence="6" type="ORF">UFOVP516_30</name>
</gene>
<keyword evidence="6" id="KW-0255">Endonuclease</keyword>
<dbReference type="InterPro" id="IPR000305">
    <property type="entry name" value="GIY-YIG_endonuc"/>
</dbReference>
<feature type="region of interest" description="Disordered" evidence="4">
    <location>
        <begin position="119"/>
        <end position="141"/>
    </location>
</feature>
<dbReference type="SMART" id="SM00465">
    <property type="entry name" value="GIYc"/>
    <property type="match status" value="1"/>
</dbReference>
<evidence type="ECO:0000313" key="6">
    <source>
        <dbReference type="EMBL" id="CAB4147475.1"/>
    </source>
</evidence>
<organism evidence="6">
    <name type="scientific">uncultured Caudovirales phage</name>
    <dbReference type="NCBI Taxonomy" id="2100421"/>
    <lineage>
        <taxon>Viruses</taxon>
        <taxon>Duplodnaviria</taxon>
        <taxon>Heunggongvirae</taxon>
        <taxon>Uroviricota</taxon>
        <taxon>Caudoviricetes</taxon>
        <taxon>Peduoviridae</taxon>
        <taxon>Maltschvirus</taxon>
        <taxon>Maltschvirus maltsch</taxon>
    </lineage>
</organism>
<evidence type="ECO:0000256" key="4">
    <source>
        <dbReference type="SAM" id="MobiDB-lite"/>
    </source>
</evidence>
<dbReference type="SMART" id="SM00496">
    <property type="entry name" value="IENR2"/>
    <property type="match status" value="3"/>
</dbReference>
<feature type="compositionally biased region" description="Basic residues" evidence="4">
    <location>
        <begin position="128"/>
        <end position="137"/>
    </location>
</feature>
<feature type="domain" description="GIY-YIG" evidence="5">
    <location>
        <begin position="1"/>
        <end position="83"/>
    </location>
</feature>
<sequence length="194" mass="22337">MIGIYKITNPSKRIYIGQSNNIEKRFKMYKKLYCKLQIRLYNSFIKYGVENHKFEILCECDIKELNDKERYYQDIFSVTNKNGMNCSLTKSSDRNGSHSKETKLKISLASKGKIISEETRKKMSNSNKGKKSNRLGKKLSEESKNKMSKIILNTQTGIFYYGNKEAAKSANINLNTLCCKLSGANKNNTPFIYC</sequence>
<dbReference type="PROSITE" id="PS50164">
    <property type="entry name" value="GIY_YIG"/>
    <property type="match status" value="1"/>
</dbReference>
<proteinExistence type="predicted"/>
<dbReference type="InterPro" id="IPR035901">
    <property type="entry name" value="GIY-YIG_endonuc_sf"/>
</dbReference>
<dbReference type="NCBIfam" id="TIGR01453">
    <property type="entry name" value="grpIintron_endo"/>
    <property type="match status" value="1"/>
</dbReference>
<dbReference type="SUPFAM" id="SSF64496">
    <property type="entry name" value="DNA-binding domain of intron-encoded endonucleases"/>
    <property type="match status" value="1"/>
</dbReference>
<comment type="similarity">
    <text evidence="2">To endonucleases of group I introns of fungi and phage.</text>
</comment>
<keyword evidence="6" id="KW-0378">Hydrolase</keyword>
<dbReference type="EMBL" id="LR796480">
    <property type="protein sequence ID" value="CAB4147475.1"/>
    <property type="molecule type" value="Genomic_DNA"/>
</dbReference>